<evidence type="ECO:0000313" key="3">
    <source>
        <dbReference type="Proteomes" id="UP000524246"/>
    </source>
</evidence>
<accession>A0A7X9IK34</accession>
<keyword evidence="1" id="KW-0812">Transmembrane</keyword>
<dbReference type="InterPro" id="IPR030802">
    <property type="entry name" value="Permease_MalE"/>
</dbReference>
<evidence type="ECO:0000256" key="1">
    <source>
        <dbReference type="SAM" id="Phobius"/>
    </source>
</evidence>
<dbReference type="InterPro" id="IPR036513">
    <property type="entry name" value="STAS_dom_sf"/>
</dbReference>
<comment type="caution">
    <text evidence="2">The sequence shown here is derived from an EMBL/GenBank/DDBJ whole genome shotgun (WGS) entry which is preliminary data.</text>
</comment>
<dbReference type="Pfam" id="PF02405">
    <property type="entry name" value="MlaE"/>
    <property type="match status" value="1"/>
</dbReference>
<organism evidence="2 3">
    <name type="scientific">SAR324 cluster bacterium</name>
    <dbReference type="NCBI Taxonomy" id="2024889"/>
    <lineage>
        <taxon>Bacteria</taxon>
        <taxon>Deltaproteobacteria</taxon>
        <taxon>SAR324 cluster</taxon>
    </lineage>
</organism>
<sequence length="275" mass="30202">MPSKFLEIFDSPQVSILSLEGKWRMPALKEISSMLSHQTSPKGSAVEVNAEKLEEIDTAGALLLLRFLKERNVLQKSSFIGLNEAHQSVIELVQKVLEKENPGFAHVEEGLLVKIGKGVLDFLHECLLSLSFLGEVICECFPIFLNPKRIRWKELFAQLEIVCINAIPIIILVSALIGFVLAYLFSDQLQKYGANIFIVEGVTIAMARELSPMIAAVVMAGRSGSSFTAQIGAMKLNEEIDAIKILGLSPMHVLVIPRIVALMVALPLLVLIGDV</sequence>
<dbReference type="EMBL" id="JAAZON010000507">
    <property type="protein sequence ID" value="NMC63703.1"/>
    <property type="molecule type" value="Genomic_DNA"/>
</dbReference>
<feature type="transmembrane region" description="Helical" evidence="1">
    <location>
        <begin position="159"/>
        <end position="185"/>
    </location>
</feature>
<dbReference type="AlphaFoldDB" id="A0A7X9IK34"/>
<feature type="transmembrane region" description="Helical" evidence="1">
    <location>
        <begin position="255"/>
        <end position="273"/>
    </location>
</feature>
<dbReference type="GO" id="GO:0005548">
    <property type="term" value="F:phospholipid transporter activity"/>
    <property type="evidence" value="ECO:0007669"/>
    <property type="project" value="TreeGrafter"/>
</dbReference>
<dbReference type="SUPFAM" id="SSF52091">
    <property type="entry name" value="SpoIIaa-like"/>
    <property type="match status" value="1"/>
</dbReference>
<dbReference type="PANTHER" id="PTHR30188:SF3">
    <property type="entry name" value="ABC TRANSPORTER PERMEASE"/>
    <property type="match status" value="1"/>
</dbReference>
<dbReference type="PANTHER" id="PTHR30188">
    <property type="entry name" value="ABC TRANSPORTER PERMEASE PROTEIN-RELATED"/>
    <property type="match status" value="1"/>
</dbReference>
<feature type="non-terminal residue" evidence="2">
    <location>
        <position position="275"/>
    </location>
</feature>
<proteinExistence type="predicted"/>
<gene>
    <name evidence="2" type="ORF">GYA55_11125</name>
</gene>
<evidence type="ECO:0000313" key="2">
    <source>
        <dbReference type="EMBL" id="NMC63703.1"/>
    </source>
</evidence>
<dbReference type="GO" id="GO:0043190">
    <property type="term" value="C:ATP-binding cassette (ABC) transporter complex"/>
    <property type="evidence" value="ECO:0007669"/>
    <property type="project" value="InterPro"/>
</dbReference>
<keyword evidence="1" id="KW-1133">Transmembrane helix</keyword>
<dbReference type="Proteomes" id="UP000524246">
    <property type="component" value="Unassembled WGS sequence"/>
</dbReference>
<name>A0A7X9IK34_9DELT</name>
<reference evidence="2 3" key="1">
    <citation type="journal article" date="2020" name="Biotechnol. Biofuels">
        <title>New insights from the biogas microbiome by comprehensive genome-resolved metagenomics of nearly 1600 species originating from multiple anaerobic digesters.</title>
        <authorList>
            <person name="Campanaro S."/>
            <person name="Treu L."/>
            <person name="Rodriguez-R L.M."/>
            <person name="Kovalovszki A."/>
            <person name="Ziels R.M."/>
            <person name="Maus I."/>
            <person name="Zhu X."/>
            <person name="Kougias P.G."/>
            <person name="Basile A."/>
            <person name="Luo G."/>
            <person name="Schluter A."/>
            <person name="Konstantinidis K.T."/>
            <person name="Angelidaki I."/>
        </authorList>
    </citation>
    <scope>NUCLEOTIDE SEQUENCE [LARGE SCALE GENOMIC DNA]</scope>
    <source>
        <strain evidence="2">AS27yjCOA_65</strain>
    </source>
</reference>
<keyword evidence="1" id="KW-0472">Membrane</keyword>
<protein>
    <submittedName>
        <fullName evidence="2">ABC transporter permease</fullName>
    </submittedName>
</protein>